<reference evidence="5" key="1">
    <citation type="submission" date="2020-01" db="EMBL/GenBank/DDBJ databases">
        <title>'Steroidobacter agaridevorans' sp. nov., agar-degrading bacteria isolated from rhizosphere soils.</title>
        <authorList>
            <person name="Ikenaga M."/>
            <person name="Kataoka M."/>
            <person name="Murouchi A."/>
            <person name="Katsuragi S."/>
            <person name="Sakai M."/>
        </authorList>
    </citation>
    <scope>NUCLEOTIDE SEQUENCE [LARGE SCALE GENOMIC DNA]</scope>
    <source>
        <strain evidence="5">YU21-B</strain>
    </source>
</reference>
<evidence type="ECO:0000256" key="1">
    <source>
        <dbReference type="ARBA" id="ARBA00023002"/>
    </source>
</evidence>
<sequence length="338" mass="37661">MNRAPLQLGYKASSEQFGPTELLNYAVLAETVGLDSVWISDHFQPWRHTGGHAPFSLAWLGALGARTSRVLIGTSVLTPTFRYHPSVVAQAFATLGALFPGRVALGAGTGESLNEVPASGMHWPEQKERTARFKEAIDLIRRLWIEEQLTYEGTFYRTANATIYDRPDLPVPIYIAAAGPVMAKFAGEHGDGFICTSGKPWELYTQTLLPSLHTGLQQAGKTPRAFDRMIEIKRSFDTDRERALQDTRFWGALALRPEEKLNVEDPLEMERLADALPVERAASRWIVSNDADETVQRVGQYVELGFNHLVFHAPGPDQGRFLELFGEQIAPRLRAKFG</sequence>
<evidence type="ECO:0000313" key="5">
    <source>
        <dbReference type="Proteomes" id="UP000445000"/>
    </source>
</evidence>
<dbReference type="InterPro" id="IPR011251">
    <property type="entry name" value="Luciferase-like_dom"/>
</dbReference>
<dbReference type="SUPFAM" id="SSF51679">
    <property type="entry name" value="Bacterial luciferase-like"/>
    <property type="match status" value="1"/>
</dbReference>
<dbReference type="CDD" id="cd01097">
    <property type="entry name" value="Tetrahydromethanopterin_reductase"/>
    <property type="match status" value="1"/>
</dbReference>
<dbReference type="PANTHER" id="PTHR43244">
    <property type="match status" value="1"/>
</dbReference>
<proteinExistence type="predicted"/>
<dbReference type="InterPro" id="IPR050564">
    <property type="entry name" value="F420-G6PD/mer"/>
</dbReference>
<evidence type="ECO:0000259" key="3">
    <source>
        <dbReference type="Pfam" id="PF00296"/>
    </source>
</evidence>
<evidence type="ECO:0000313" key="4">
    <source>
        <dbReference type="EMBL" id="GFE79791.1"/>
    </source>
</evidence>
<keyword evidence="5" id="KW-1185">Reference proteome</keyword>
<keyword evidence="1" id="KW-0560">Oxidoreductase</keyword>
<dbReference type="InterPro" id="IPR019944">
    <property type="entry name" value="F420-dep_G6P_DH"/>
</dbReference>
<dbReference type="Gene3D" id="3.20.20.30">
    <property type="entry name" value="Luciferase-like domain"/>
    <property type="match status" value="1"/>
</dbReference>
<dbReference type="Proteomes" id="UP000445000">
    <property type="component" value="Unassembled WGS sequence"/>
</dbReference>
<dbReference type="NCBIfam" id="TIGR03557">
    <property type="entry name" value="F420_G6P_family"/>
    <property type="match status" value="1"/>
</dbReference>
<name>A0A829YA35_9GAMM</name>
<feature type="domain" description="Luciferase-like" evidence="3">
    <location>
        <begin position="13"/>
        <end position="308"/>
    </location>
</feature>
<dbReference type="AlphaFoldDB" id="A0A829YA35"/>
<dbReference type="InterPro" id="IPR019945">
    <property type="entry name" value="F420_G6P_DH-rel"/>
</dbReference>
<dbReference type="Pfam" id="PF00296">
    <property type="entry name" value="Bac_luciferase"/>
    <property type="match status" value="1"/>
</dbReference>
<evidence type="ECO:0000256" key="2">
    <source>
        <dbReference type="ARBA" id="ARBA00023277"/>
    </source>
</evidence>
<dbReference type="PANTHER" id="PTHR43244:SF1">
    <property type="entry name" value="5,10-METHYLENETETRAHYDROMETHANOPTERIN REDUCTASE"/>
    <property type="match status" value="1"/>
</dbReference>
<accession>A0A829YA35</accession>
<dbReference type="GO" id="GO:0016705">
    <property type="term" value="F:oxidoreductase activity, acting on paired donors, with incorporation or reduction of molecular oxygen"/>
    <property type="evidence" value="ECO:0007669"/>
    <property type="project" value="InterPro"/>
</dbReference>
<dbReference type="InterPro" id="IPR036661">
    <property type="entry name" value="Luciferase-like_sf"/>
</dbReference>
<dbReference type="NCBIfam" id="TIGR03554">
    <property type="entry name" value="F420_G6P_DH"/>
    <property type="match status" value="1"/>
</dbReference>
<dbReference type="EMBL" id="BLJN01000002">
    <property type="protein sequence ID" value="GFE79791.1"/>
    <property type="molecule type" value="Genomic_DNA"/>
</dbReference>
<comment type="caution">
    <text evidence="4">The sequence shown here is derived from an EMBL/GenBank/DDBJ whole genome shotgun (WGS) entry which is preliminary data.</text>
</comment>
<gene>
    <name evidence="4" type="primary">fgd</name>
    <name evidence="4" type="ORF">GCM10011487_17910</name>
</gene>
<dbReference type="RefSeq" id="WP_161811551.1">
    <property type="nucleotide sequence ID" value="NZ_BLJN01000002.1"/>
</dbReference>
<organism evidence="4 5">
    <name type="scientific">Steroidobacter agaridevorans</name>
    <dbReference type="NCBI Taxonomy" id="2695856"/>
    <lineage>
        <taxon>Bacteria</taxon>
        <taxon>Pseudomonadati</taxon>
        <taxon>Pseudomonadota</taxon>
        <taxon>Gammaproteobacteria</taxon>
        <taxon>Steroidobacterales</taxon>
        <taxon>Steroidobacteraceae</taxon>
        <taxon>Steroidobacter</taxon>
    </lineage>
</organism>
<keyword evidence="2" id="KW-0119">Carbohydrate metabolism</keyword>
<protein>
    <submittedName>
        <fullName evidence="4">F420-dependent glucose-6-phosphate dehydrogenase</fullName>
    </submittedName>
</protein>